<dbReference type="InterPro" id="IPR004148">
    <property type="entry name" value="BAR_dom"/>
</dbReference>
<dbReference type="InterPro" id="IPR027267">
    <property type="entry name" value="AH/BAR_dom_sf"/>
</dbReference>
<evidence type="ECO:0000256" key="1">
    <source>
        <dbReference type="ARBA" id="ARBA00022723"/>
    </source>
</evidence>
<evidence type="ECO:0000256" key="2">
    <source>
        <dbReference type="ARBA" id="ARBA00022833"/>
    </source>
</evidence>
<dbReference type="Pfam" id="PF16746">
    <property type="entry name" value="BAR_3"/>
    <property type="match status" value="1"/>
</dbReference>
<dbReference type="SMART" id="SM00721">
    <property type="entry name" value="BAR"/>
    <property type="match status" value="1"/>
</dbReference>
<dbReference type="GO" id="GO:0046872">
    <property type="term" value="F:metal ion binding"/>
    <property type="evidence" value="ECO:0007669"/>
    <property type="project" value="UniProtKB-KW"/>
</dbReference>
<dbReference type="Gene3D" id="1.20.1270.60">
    <property type="entry name" value="Arfaptin homology (AH) domain/BAR domain"/>
    <property type="match status" value="1"/>
</dbReference>
<feature type="domain" description="BAR" evidence="3">
    <location>
        <begin position="12"/>
        <end position="206"/>
    </location>
</feature>
<evidence type="ECO:0000313" key="5">
    <source>
        <dbReference type="Proteomes" id="UP000436088"/>
    </source>
</evidence>
<dbReference type="PANTHER" id="PTHR23180">
    <property type="entry name" value="CENTAURIN/ARF"/>
    <property type="match status" value="1"/>
</dbReference>
<proteinExistence type="predicted"/>
<organism evidence="4 5">
    <name type="scientific">Hibiscus syriacus</name>
    <name type="common">Rose of Sharon</name>
    <dbReference type="NCBI Taxonomy" id="106335"/>
    <lineage>
        <taxon>Eukaryota</taxon>
        <taxon>Viridiplantae</taxon>
        <taxon>Streptophyta</taxon>
        <taxon>Embryophyta</taxon>
        <taxon>Tracheophyta</taxon>
        <taxon>Spermatophyta</taxon>
        <taxon>Magnoliopsida</taxon>
        <taxon>eudicotyledons</taxon>
        <taxon>Gunneridae</taxon>
        <taxon>Pentapetalae</taxon>
        <taxon>rosids</taxon>
        <taxon>malvids</taxon>
        <taxon>Malvales</taxon>
        <taxon>Malvaceae</taxon>
        <taxon>Malvoideae</taxon>
        <taxon>Hibiscus</taxon>
    </lineage>
</organism>
<comment type="caution">
    <text evidence="4">The sequence shown here is derived from an EMBL/GenBank/DDBJ whole genome shotgun (WGS) entry which is preliminary data.</text>
</comment>
<keyword evidence="2" id="KW-0862">Zinc</keyword>
<dbReference type="EMBL" id="VEPZ02000209">
    <property type="protein sequence ID" value="KAE8730046.1"/>
    <property type="molecule type" value="Genomic_DNA"/>
</dbReference>
<evidence type="ECO:0000313" key="4">
    <source>
        <dbReference type="EMBL" id="KAE8730046.1"/>
    </source>
</evidence>
<reference evidence="4" key="1">
    <citation type="submission" date="2019-09" db="EMBL/GenBank/DDBJ databases">
        <title>Draft genome information of white flower Hibiscus syriacus.</title>
        <authorList>
            <person name="Kim Y.-M."/>
        </authorList>
    </citation>
    <scope>NUCLEOTIDE SEQUENCE [LARGE SCALE GENOMIC DNA]</scope>
    <source>
        <strain evidence="4">YM2019G1</strain>
    </source>
</reference>
<accession>A0A6A3CMG5</accession>
<sequence>MATFLKLEDSPMFQKQIFSLELTADDLKNRCQILYKGSKKFLAALVEAHNGENSFADSLEAFGSGKDDPVSLSVGGCQGPIMSKFIKAFRELASYKELLRSQVDHVLIDRLMHFMTVDLQDAKESRRRFDKAISAYDQAREKYVSLKKNTPEDVVAELEEVNALMNIEAKKKYEFMESISAIMDSHLKYFKLGYELLKQLEPFIHQVKGVSLLDLDIDCRLCAHLSFKTGGFGIPCPYLVYAYAQQAKELANAEQCSLEKRIQEFRTQAEIDTLRASSNIDPSTSSGAIGVKGMNSDKNIEAIMQSSMKGEVSE</sequence>
<keyword evidence="5" id="KW-1185">Reference proteome</keyword>
<dbReference type="GO" id="GO:0005737">
    <property type="term" value="C:cytoplasm"/>
    <property type="evidence" value="ECO:0007669"/>
    <property type="project" value="InterPro"/>
</dbReference>
<dbReference type="GO" id="GO:0005096">
    <property type="term" value="F:GTPase activator activity"/>
    <property type="evidence" value="ECO:0007669"/>
    <property type="project" value="InterPro"/>
</dbReference>
<dbReference type="InterPro" id="IPR045258">
    <property type="entry name" value="ACAP1/2/3-like"/>
</dbReference>
<dbReference type="Proteomes" id="UP000436088">
    <property type="component" value="Unassembled WGS sequence"/>
</dbReference>
<dbReference type="AlphaFoldDB" id="A0A6A3CMG5"/>
<keyword evidence="1" id="KW-0479">Metal-binding</keyword>
<protein>
    <submittedName>
        <fullName evidence="4">ADP-ribosylation factor GTPase-activating protein AGD2</fullName>
    </submittedName>
</protein>
<dbReference type="PANTHER" id="PTHR23180:SF244">
    <property type="entry name" value="ADP-RIBOSYLATION FACTOR GTPASE-ACTIVATING PROTEIN AGD2"/>
    <property type="match status" value="1"/>
</dbReference>
<evidence type="ECO:0000259" key="3">
    <source>
        <dbReference type="SMART" id="SM00721"/>
    </source>
</evidence>
<dbReference type="SUPFAM" id="SSF103657">
    <property type="entry name" value="BAR/IMD domain-like"/>
    <property type="match status" value="1"/>
</dbReference>
<gene>
    <name evidence="4" type="ORF">F3Y22_tig00003041pilonHSYRG00657</name>
</gene>
<dbReference type="InterPro" id="IPR035670">
    <property type="entry name" value="AGD1/2/3/4_BAR_plant"/>
</dbReference>
<name>A0A6A3CMG5_HIBSY</name>
<dbReference type="CDD" id="cd07606">
    <property type="entry name" value="BAR_SFC_plant"/>
    <property type="match status" value="1"/>
</dbReference>